<feature type="binding site" evidence="4">
    <location>
        <position position="352"/>
    </location>
    <ligand>
        <name>ATP</name>
        <dbReference type="ChEBI" id="CHEBI:30616"/>
    </ligand>
</feature>
<dbReference type="Gene3D" id="3.30.200.20">
    <property type="entry name" value="Phosphorylase Kinase, domain 1"/>
    <property type="match status" value="1"/>
</dbReference>
<dbReference type="InterPro" id="IPR001660">
    <property type="entry name" value="SAM"/>
</dbReference>
<dbReference type="VEuPathDB" id="FungiDB:KRP22_11619"/>
<dbReference type="CDD" id="cd19757">
    <property type="entry name" value="Bbox1"/>
    <property type="match status" value="1"/>
</dbReference>
<dbReference type="InterPro" id="IPR011009">
    <property type="entry name" value="Kinase-like_dom_sf"/>
</dbReference>
<dbReference type="InterPro" id="IPR013761">
    <property type="entry name" value="SAM/pointed_sf"/>
</dbReference>
<keyword evidence="2 4" id="KW-0067">ATP-binding</keyword>
<dbReference type="Pfam" id="PF09423">
    <property type="entry name" value="PhoD"/>
    <property type="match status" value="1"/>
</dbReference>
<dbReference type="eggNOG" id="KOG0581">
    <property type="taxonomic scope" value="Eukaryota"/>
</dbReference>
<dbReference type="VEuPathDB" id="FungiDB:KRP23_11151"/>
<dbReference type="SMART" id="SM00336">
    <property type="entry name" value="BBOX"/>
    <property type="match status" value="1"/>
</dbReference>
<dbReference type="SMART" id="SM00454">
    <property type="entry name" value="SAM"/>
    <property type="match status" value="1"/>
</dbReference>
<dbReference type="InterPro" id="IPR018946">
    <property type="entry name" value="PhoD-like_MPP"/>
</dbReference>
<evidence type="ECO:0000259" key="7">
    <source>
        <dbReference type="PROSITE" id="PS50119"/>
    </source>
</evidence>
<evidence type="ECO:0000259" key="6">
    <source>
        <dbReference type="PROSITE" id="PS50011"/>
    </source>
</evidence>
<dbReference type="InParanoid" id="H3H332"/>
<keyword evidence="9" id="KW-1185">Reference proteome</keyword>
<dbReference type="VEuPathDB" id="FungiDB:KRP22_11620"/>
<dbReference type="InterPro" id="IPR000719">
    <property type="entry name" value="Prot_kinase_dom"/>
</dbReference>
<reference evidence="9" key="1">
    <citation type="journal article" date="2006" name="Science">
        <title>Phytophthora genome sequences uncover evolutionary origins and mechanisms of pathogenesis.</title>
        <authorList>
            <person name="Tyler B.M."/>
            <person name="Tripathy S."/>
            <person name="Zhang X."/>
            <person name="Dehal P."/>
            <person name="Jiang R.H."/>
            <person name="Aerts A."/>
            <person name="Arredondo F.D."/>
            <person name="Baxter L."/>
            <person name="Bensasson D."/>
            <person name="Beynon J.L."/>
            <person name="Chapman J."/>
            <person name="Damasceno C.M."/>
            <person name="Dorrance A.E."/>
            <person name="Dou D."/>
            <person name="Dickerman A.W."/>
            <person name="Dubchak I.L."/>
            <person name="Garbelotto M."/>
            <person name="Gijzen M."/>
            <person name="Gordon S.G."/>
            <person name="Govers F."/>
            <person name="Grunwald N.J."/>
            <person name="Huang W."/>
            <person name="Ivors K.L."/>
            <person name="Jones R.W."/>
            <person name="Kamoun S."/>
            <person name="Krampis K."/>
            <person name="Lamour K.H."/>
            <person name="Lee M.K."/>
            <person name="McDonald W.H."/>
            <person name="Medina M."/>
            <person name="Meijer H.J."/>
            <person name="Nordberg E.K."/>
            <person name="Maclean D.J."/>
            <person name="Ospina-Giraldo M.D."/>
            <person name="Morris P.F."/>
            <person name="Phuntumart V."/>
            <person name="Putnam N.H."/>
            <person name="Rash S."/>
            <person name="Rose J.K."/>
            <person name="Sakihama Y."/>
            <person name="Salamov A.A."/>
            <person name="Savidor A."/>
            <person name="Scheuring C.F."/>
            <person name="Smith B.M."/>
            <person name="Sobral B.W."/>
            <person name="Terry A."/>
            <person name="Torto-Alalibo T.A."/>
            <person name="Win J."/>
            <person name="Xu Z."/>
            <person name="Zhang H."/>
            <person name="Grigoriev I.V."/>
            <person name="Rokhsar D.S."/>
            <person name="Boore J.L."/>
        </authorList>
    </citation>
    <scope>NUCLEOTIDE SEQUENCE [LARGE SCALE GENOMIC DNA]</scope>
    <source>
        <strain evidence="9">Pr102</strain>
    </source>
</reference>
<dbReference type="VEuPathDB" id="FungiDB:KRP22_11618"/>
<feature type="domain" description="B box-type" evidence="7">
    <location>
        <begin position="36"/>
        <end position="82"/>
    </location>
</feature>
<evidence type="ECO:0000313" key="8">
    <source>
        <dbReference type="EnsemblProtists" id="Phyra84865"/>
    </source>
</evidence>
<dbReference type="PROSITE" id="PS00107">
    <property type="entry name" value="PROTEIN_KINASE_ATP"/>
    <property type="match status" value="1"/>
</dbReference>
<dbReference type="OMA" id="NIRLIIW"/>
<evidence type="ECO:0000256" key="1">
    <source>
        <dbReference type="ARBA" id="ARBA00022741"/>
    </source>
</evidence>
<dbReference type="CDD" id="cd07389">
    <property type="entry name" value="MPP_PhoD"/>
    <property type="match status" value="1"/>
</dbReference>
<dbReference type="VEuPathDB" id="FungiDB:KRP23_11153"/>
<accession>H3H332</accession>
<dbReference type="SUPFAM" id="SSF47769">
    <property type="entry name" value="SAM/Pointed domain"/>
    <property type="match status" value="1"/>
</dbReference>
<dbReference type="PANTHER" id="PTHR45832">
    <property type="entry name" value="SERINE/THREONINE-PROTEIN KINASE SAMKA-RELATED-RELATED"/>
    <property type="match status" value="1"/>
</dbReference>
<keyword evidence="3" id="KW-0862">Zinc</keyword>
<feature type="compositionally biased region" description="Basic and acidic residues" evidence="5">
    <location>
        <begin position="774"/>
        <end position="783"/>
    </location>
</feature>
<evidence type="ECO:0000256" key="3">
    <source>
        <dbReference type="PROSITE-ProRule" id="PRU00024"/>
    </source>
</evidence>
<dbReference type="Gene3D" id="1.10.150.50">
    <property type="entry name" value="Transcription Factor, Ets-1"/>
    <property type="match status" value="1"/>
</dbReference>
<dbReference type="Gene3D" id="1.10.510.10">
    <property type="entry name" value="Transferase(Phosphotransferase) domain 1"/>
    <property type="match status" value="1"/>
</dbReference>
<dbReference type="InterPro" id="IPR051931">
    <property type="entry name" value="PAK3-like"/>
</dbReference>
<keyword evidence="3" id="KW-0479">Metal-binding</keyword>
<dbReference type="Proteomes" id="UP000005238">
    <property type="component" value="Unassembled WGS sequence"/>
</dbReference>
<dbReference type="GO" id="GO:0008270">
    <property type="term" value="F:zinc ion binding"/>
    <property type="evidence" value="ECO:0007669"/>
    <property type="project" value="UniProtKB-KW"/>
</dbReference>
<dbReference type="InterPro" id="IPR038607">
    <property type="entry name" value="PhoD-like_sf"/>
</dbReference>
<dbReference type="STRING" id="164328.H3H332"/>
<dbReference type="InterPro" id="IPR029052">
    <property type="entry name" value="Metallo-depent_PP-like"/>
</dbReference>
<dbReference type="Gene3D" id="3.60.21.70">
    <property type="entry name" value="PhoD-like phosphatase"/>
    <property type="match status" value="1"/>
</dbReference>
<dbReference type="GO" id="GO:0005524">
    <property type="term" value="F:ATP binding"/>
    <property type="evidence" value="ECO:0007669"/>
    <property type="project" value="UniProtKB-UniRule"/>
</dbReference>
<dbReference type="SMART" id="SM00220">
    <property type="entry name" value="S_TKc"/>
    <property type="match status" value="1"/>
</dbReference>
<dbReference type="SUPFAM" id="SSF56112">
    <property type="entry name" value="Protein kinase-like (PK-like)"/>
    <property type="match status" value="1"/>
</dbReference>
<protein>
    <recommendedName>
        <fullName evidence="10">Protein kinase domain-containing protein</fullName>
    </recommendedName>
</protein>
<evidence type="ECO:0000256" key="4">
    <source>
        <dbReference type="PROSITE-ProRule" id="PRU10141"/>
    </source>
</evidence>
<dbReference type="VEuPathDB" id="FungiDB:KRP23_11152"/>
<evidence type="ECO:0000313" key="9">
    <source>
        <dbReference type="Proteomes" id="UP000005238"/>
    </source>
</evidence>
<dbReference type="EMBL" id="DS566125">
    <property type="status" value="NOT_ANNOTATED_CDS"/>
    <property type="molecule type" value="Genomic_DNA"/>
</dbReference>
<sequence length="1404" mass="155843">MKSPPLAADTCLYGSVVGMDKLLALDLSSNQASHLSPPSECDECEQRPGQVTCDDCGLVYCAQCDAHRHRKGKLQLHQRVQIMSKRTEPSDLEKVDEEPESSIANWKICDVCQWLETHDLELFVQEAQRQRLTGATLLSSEGLDTFLDAATGVSRGHKKKLQREVQKLQISVKEENKSPMPVPSPPVQRASNSMRRIGLDLRVNVEPVAAKPPPRRATILQPLGLGQLKIDVGEDRGAISAPKKTTGGRQTSSNLGLDIAQVKKEEKTVAASFDFSATGRLQTQGFEIDTRGIANAPFANPQRQVDSKKTVSAAEAISTRDYLLLLEELGHGAGGKVYKALYMPTFRLVAVKVIRVYDQKKRHQMVRELKSLYVNFVPLATAAFPCSSTGESSAAQAACGELVVFYDAYTNPEVGSVSIVLEYMDGGSLEDYVQSATEGEEGNAGCLSEKEIANVAACGLKGLAFLHEHHQLHRDIKLSNMLINYRGQVKISDFGISRDLESTLAKATTFTGTLLYMAPERISGGMYSYPSDIWSFGLAVMACAIGKLPVPTKDGYWGVVHAVQEKPSPCLKDYGDHFSPELCDFLDQCLQKNPMYRPPAARLLEHPFIKKNYSPREQANVRLSRDRQPLTAKALERSRQEMRNIAEKAQSWCRDHADALRRLSSVSGDNVKYASNRSKVEALAMQLRLPVDEVTSESAWLEQAKMESEPMPSSLAMVTTPKRKLLATTHTIDAEALLSLPAPPGTQLVATQTDLEQLLRLAPSHVDDAIARLEDEERHERGSNSDGSGISTAPPERTAMAERISRSISKAIRTLRRNAHGETGGSGATMMLTASEVGEARYRRLKTGFTQLKKHMEELDEHRKQLQWGLDRLHTDTKTLTQTWPSLVNSSVTSTTNLAASLSEGCAVIEGLKDDLEQVMAKQISRKLAQLQLFEKKLEVREQLRHQVNVAEKRFQRLCRRLAVMTEALEHVFRFYFRVDQIIVEPEMEAFGLREGYTCLDSDFVLYAFPELLAGEKPHSAIATCFGVDGGEAGDGEVTSPSSYDTPNVKQCELSELPHSDRKYRYELTLLQTGEIVFEEIKKEEALLFMHTGDLHYHNLVVNNVAAFRDGYDSIFASPAGQAMLAMDVPFAYMWDDHDFGPDNSDSTAPGRNASVQAYREFVPHYPLVGRSRTNTVHQAFTIGRVRYIFTDLRSARTPNTAPAAPTKTVLGKKQKAWFKSELMHATGDPNIRLIIWVNTMPWLDDERKWGHFVHEQQELVNFIKAHGLNKWVPIVIVSGDAHMLAVDDGSHSPGNLTVLHAAALGRPGSVKGGPYSHGAFPGPGQYAVMDITDEGGKDGRVCIYYRGMNIYKGKLVEFDTCHPERTPPVTPYYPPPIPVRIMMRIFKKAKRYTNIAVLVVIAT</sequence>
<evidence type="ECO:0000256" key="5">
    <source>
        <dbReference type="SAM" id="MobiDB-lite"/>
    </source>
</evidence>
<dbReference type="PANTHER" id="PTHR45832:SF6">
    <property type="entry name" value="PROTEIN KINASE DOMAIN-CONTAINING PROTEIN"/>
    <property type="match status" value="1"/>
</dbReference>
<dbReference type="PROSITE" id="PS50011">
    <property type="entry name" value="PROTEIN_KINASE_DOM"/>
    <property type="match status" value="1"/>
</dbReference>
<dbReference type="PROSITE" id="PS50119">
    <property type="entry name" value="ZF_BBOX"/>
    <property type="match status" value="1"/>
</dbReference>
<dbReference type="HOGENOM" id="CLU_272309_0_0_1"/>
<reference evidence="8" key="2">
    <citation type="submission" date="2015-06" db="UniProtKB">
        <authorList>
            <consortium name="EnsemblProtists"/>
        </authorList>
    </citation>
    <scope>IDENTIFICATION</scope>
    <source>
        <strain evidence="8">Pr102</strain>
    </source>
</reference>
<keyword evidence="3" id="KW-0863">Zinc-finger</keyword>
<dbReference type="EnsemblProtists" id="Phyra84865">
    <property type="protein sequence ID" value="Phyra84865"/>
    <property type="gene ID" value="Phyra84865"/>
</dbReference>
<proteinExistence type="predicted"/>
<feature type="region of interest" description="Disordered" evidence="5">
    <location>
        <begin position="774"/>
        <end position="799"/>
    </location>
</feature>
<dbReference type="GO" id="GO:0004672">
    <property type="term" value="F:protein kinase activity"/>
    <property type="evidence" value="ECO:0007669"/>
    <property type="project" value="InterPro"/>
</dbReference>
<dbReference type="InterPro" id="IPR017441">
    <property type="entry name" value="Protein_kinase_ATP_BS"/>
</dbReference>
<name>H3H332_PHYRM</name>
<feature type="domain" description="Protein kinase" evidence="6">
    <location>
        <begin position="323"/>
        <end position="609"/>
    </location>
</feature>
<keyword evidence="1 4" id="KW-0547">Nucleotide-binding</keyword>
<dbReference type="InterPro" id="IPR000315">
    <property type="entry name" value="Znf_B-box"/>
</dbReference>
<organism evidence="8 9">
    <name type="scientific">Phytophthora ramorum</name>
    <name type="common">Sudden oak death agent</name>
    <dbReference type="NCBI Taxonomy" id="164328"/>
    <lineage>
        <taxon>Eukaryota</taxon>
        <taxon>Sar</taxon>
        <taxon>Stramenopiles</taxon>
        <taxon>Oomycota</taxon>
        <taxon>Peronosporomycetes</taxon>
        <taxon>Peronosporales</taxon>
        <taxon>Peronosporaceae</taxon>
        <taxon>Phytophthora</taxon>
    </lineage>
</organism>
<dbReference type="Pfam" id="PF00069">
    <property type="entry name" value="Pkinase"/>
    <property type="match status" value="1"/>
</dbReference>
<evidence type="ECO:0008006" key="10">
    <source>
        <dbReference type="Google" id="ProtNLM"/>
    </source>
</evidence>
<dbReference type="SUPFAM" id="SSF56300">
    <property type="entry name" value="Metallo-dependent phosphatases"/>
    <property type="match status" value="1"/>
</dbReference>
<evidence type="ECO:0000256" key="2">
    <source>
        <dbReference type="ARBA" id="ARBA00022840"/>
    </source>
</evidence>